<dbReference type="AlphaFoldDB" id="A0A4Q7NWI2"/>
<feature type="domain" description="Phosphatidic acid phosphatase type 2/haloperoxidase" evidence="2">
    <location>
        <begin position="75"/>
        <end position="207"/>
    </location>
</feature>
<dbReference type="Gene3D" id="1.20.144.10">
    <property type="entry name" value="Phosphatidic acid phosphatase type 2/haloperoxidase"/>
    <property type="match status" value="1"/>
</dbReference>
<feature type="transmembrane region" description="Helical" evidence="1">
    <location>
        <begin position="273"/>
        <end position="294"/>
    </location>
</feature>
<evidence type="ECO:0000256" key="1">
    <source>
        <dbReference type="SAM" id="Phobius"/>
    </source>
</evidence>
<feature type="transmembrane region" description="Helical" evidence="1">
    <location>
        <begin position="192"/>
        <end position="213"/>
    </location>
</feature>
<gene>
    <name evidence="3" type="ORF">EV189_0786</name>
</gene>
<keyword evidence="1" id="KW-0812">Transmembrane</keyword>
<feature type="transmembrane region" description="Helical" evidence="1">
    <location>
        <begin position="104"/>
        <end position="121"/>
    </location>
</feature>
<dbReference type="Proteomes" id="UP000293638">
    <property type="component" value="Unassembled WGS sequence"/>
</dbReference>
<sequence>MTYATAPSRAAAPPSGAGRPRTVGLLLLLSALALLGVLGTYRVFVRSLTGQQVERAAMGGKGLALRAGGTSVTRVLDVVSVSSVALALLAAMAVGLLRGRWRSALGAALIVAGSTLTTEALKHSLLHRPTWLDGAQNSLPSGHTTVAASVAAVAVLVSPRGLRPGVALVGGAYAMVTGAATVVAGWHRPSDVISAFGVVLAWCALTAAVVVALSPPPEGRGHPGPTHRVVALFLGSSALVTGVVGAGLIGLTARRLPHPLGEVRQVAAYAGELAAVAGAGLLTTALWLVIVPVVDAAGQAVEDVQD</sequence>
<feature type="transmembrane region" description="Helical" evidence="1">
    <location>
        <begin position="229"/>
        <end position="253"/>
    </location>
</feature>
<feature type="transmembrane region" description="Helical" evidence="1">
    <location>
        <begin position="78"/>
        <end position="97"/>
    </location>
</feature>
<proteinExistence type="predicted"/>
<keyword evidence="4" id="KW-1185">Reference proteome</keyword>
<accession>A0A4Q7NWI2</accession>
<dbReference type="Pfam" id="PF01569">
    <property type="entry name" value="PAP2"/>
    <property type="match status" value="1"/>
</dbReference>
<evidence type="ECO:0000313" key="4">
    <source>
        <dbReference type="Proteomes" id="UP000293638"/>
    </source>
</evidence>
<keyword evidence="1" id="KW-1133">Transmembrane helix</keyword>
<dbReference type="RefSeq" id="WP_130491601.1">
    <property type="nucleotide sequence ID" value="NZ_SGXD01000001.1"/>
</dbReference>
<keyword evidence="1" id="KW-0472">Membrane</keyword>
<dbReference type="SMART" id="SM00014">
    <property type="entry name" value="acidPPc"/>
    <property type="match status" value="1"/>
</dbReference>
<protein>
    <submittedName>
        <fullName evidence="3">PAP2 superfamily protein</fullName>
    </submittedName>
</protein>
<dbReference type="OrthoDB" id="3240395at2"/>
<feature type="transmembrane region" description="Helical" evidence="1">
    <location>
        <begin position="165"/>
        <end position="186"/>
    </location>
</feature>
<name>A0A4Q7NWI2_9ACTN</name>
<reference evidence="3 4" key="1">
    <citation type="submission" date="2019-02" db="EMBL/GenBank/DDBJ databases">
        <title>Genomic Encyclopedia of Type Strains, Phase IV (KMG-IV): sequencing the most valuable type-strain genomes for metagenomic binning, comparative biology and taxonomic classification.</title>
        <authorList>
            <person name="Goeker M."/>
        </authorList>
    </citation>
    <scope>NUCLEOTIDE SEQUENCE [LARGE SCALE GENOMIC DNA]</scope>
    <source>
        <strain evidence="3 4">DSM 45622</strain>
    </source>
</reference>
<feature type="transmembrane region" description="Helical" evidence="1">
    <location>
        <begin position="23"/>
        <end position="44"/>
    </location>
</feature>
<dbReference type="InterPro" id="IPR000326">
    <property type="entry name" value="PAP2/HPO"/>
</dbReference>
<organism evidence="3 4">
    <name type="scientific">Motilibacter rhizosphaerae</name>
    <dbReference type="NCBI Taxonomy" id="598652"/>
    <lineage>
        <taxon>Bacteria</taxon>
        <taxon>Bacillati</taxon>
        <taxon>Actinomycetota</taxon>
        <taxon>Actinomycetes</taxon>
        <taxon>Motilibacterales</taxon>
        <taxon>Motilibacteraceae</taxon>
        <taxon>Motilibacter</taxon>
    </lineage>
</organism>
<comment type="caution">
    <text evidence="3">The sequence shown here is derived from an EMBL/GenBank/DDBJ whole genome shotgun (WGS) entry which is preliminary data.</text>
</comment>
<dbReference type="EMBL" id="SGXD01000001">
    <property type="protein sequence ID" value="RZS91544.1"/>
    <property type="molecule type" value="Genomic_DNA"/>
</dbReference>
<dbReference type="SUPFAM" id="SSF48317">
    <property type="entry name" value="Acid phosphatase/Vanadium-dependent haloperoxidase"/>
    <property type="match status" value="1"/>
</dbReference>
<evidence type="ECO:0000259" key="2">
    <source>
        <dbReference type="SMART" id="SM00014"/>
    </source>
</evidence>
<evidence type="ECO:0000313" key="3">
    <source>
        <dbReference type="EMBL" id="RZS91544.1"/>
    </source>
</evidence>
<dbReference type="InterPro" id="IPR036938">
    <property type="entry name" value="PAP2/HPO_sf"/>
</dbReference>